<accession>A0ACC2S2X0</accession>
<protein>
    <submittedName>
        <fullName evidence="1">Uncharacterized protein</fullName>
    </submittedName>
</protein>
<dbReference type="Proteomes" id="UP001165960">
    <property type="component" value="Unassembled WGS sequence"/>
</dbReference>
<dbReference type="EMBL" id="QTSX02005897">
    <property type="protein sequence ID" value="KAJ9056640.1"/>
    <property type="molecule type" value="Genomic_DNA"/>
</dbReference>
<keyword evidence="2" id="KW-1185">Reference proteome</keyword>
<evidence type="ECO:0000313" key="2">
    <source>
        <dbReference type="Proteomes" id="UP001165960"/>
    </source>
</evidence>
<reference evidence="1" key="1">
    <citation type="submission" date="2022-04" db="EMBL/GenBank/DDBJ databases">
        <title>Genome of the entomopathogenic fungus Entomophthora muscae.</title>
        <authorList>
            <person name="Elya C."/>
            <person name="Lovett B.R."/>
            <person name="Lee E."/>
            <person name="Macias A.M."/>
            <person name="Hajek A.E."/>
            <person name="De Bivort B.L."/>
            <person name="Kasson M.T."/>
            <person name="De Fine Licht H.H."/>
            <person name="Stajich J.E."/>
        </authorList>
    </citation>
    <scope>NUCLEOTIDE SEQUENCE</scope>
    <source>
        <strain evidence="1">Berkeley</strain>
    </source>
</reference>
<organism evidence="1 2">
    <name type="scientific">Entomophthora muscae</name>
    <dbReference type="NCBI Taxonomy" id="34485"/>
    <lineage>
        <taxon>Eukaryota</taxon>
        <taxon>Fungi</taxon>
        <taxon>Fungi incertae sedis</taxon>
        <taxon>Zoopagomycota</taxon>
        <taxon>Entomophthoromycotina</taxon>
        <taxon>Entomophthoromycetes</taxon>
        <taxon>Entomophthorales</taxon>
        <taxon>Entomophthoraceae</taxon>
        <taxon>Entomophthora</taxon>
    </lineage>
</organism>
<comment type="caution">
    <text evidence="1">The sequence shown here is derived from an EMBL/GenBank/DDBJ whole genome shotgun (WGS) entry which is preliminary data.</text>
</comment>
<gene>
    <name evidence="1" type="ORF">DSO57_1030910</name>
</gene>
<name>A0ACC2S2X0_9FUNG</name>
<proteinExistence type="predicted"/>
<evidence type="ECO:0000313" key="1">
    <source>
        <dbReference type="EMBL" id="KAJ9056640.1"/>
    </source>
</evidence>
<sequence>MFPTLDLNIQFGCCFAVFIVWFLCLFPLRHAQAKAQGGLNNSDPRRQYGEIDGYGRRALAAHNNTLEGFVFFSFTLVANYFGNGHQTAASILAVIYAICRVIYAPLYIMDYPSLRSAVWMVSLLCIMSLFILPFATPTTPGFVLSYNY</sequence>